<dbReference type="Pfam" id="PF01661">
    <property type="entry name" value="Macro"/>
    <property type="match status" value="1"/>
</dbReference>
<sequence>MTTTRTELISSLIADLLPTSQLTVSEAELGRLAPNDLRALLRALMNLWQPGPLDADFLRRQDALLQAERDERGIVTIPDTQAAAEDSRIRLWRGDITRLDVDGIVNAANNKLLGCFRPGHTCVDNAIHSAAGLQLRQACADLVPSPDYEEPTGSARITPGFNLPARYVLHTVGPIVAGREANRQQVAELSASYISCLNLAHSSGLESLAFCCISTGVFGFPPSHAARIAVAAARAFLAGLPKDSDFTIIFTVFTQNDYDRYAQLLNPQPYRNDR</sequence>
<dbReference type="AlphaFoldDB" id="A0A6H9XHB2"/>
<organism evidence="2 3">
    <name type="scientific">Corynebacterium matruchotii</name>
    <dbReference type="NCBI Taxonomy" id="43768"/>
    <lineage>
        <taxon>Bacteria</taxon>
        <taxon>Bacillati</taxon>
        <taxon>Actinomycetota</taxon>
        <taxon>Actinomycetes</taxon>
        <taxon>Mycobacteriales</taxon>
        <taxon>Corynebacteriaceae</taxon>
        <taxon>Corynebacterium</taxon>
    </lineage>
</organism>
<proteinExistence type="predicted"/>
<dbReference type="InterPro" id="IPR002589">
    <property type="entry name" value="Macro_dom"/>
</dbReference>
<dbReference type="PANTHER" id="PTHR11106:SF27">
    <property type="entry name" value="MACRO DOMAIN-CONTAINING PROTEIN"/>
    <property type="match status" value="1"/>
</dbReference>
<protein>
    <submittedName>
        <fullName evidence="2">RNase III inhibitor</fullName>
        <ecNumber evidence="2">3.5.1.-</ecNumber>
    </submittedName>
</protein>
<dbReference type="EC" id="3.5.1.-" evidence="2"/>
<dbReference type="Gene3D" id="3.40.220.10">
    <property type="entry name" value="Leucine Aminopeptidase, subunit E, domain 1"/>
    <property type="match status" value="1"/>
</dbReference>
<keyword evidence="2" id="KW-0378">Hydrolase</keyword>
<dbReference type="EMBL" id="UARK01000003">
    <property type="protein sequence ID" value="SPW27853.1"/>
    <property type="molecule type" value="Genomic_DNA"/>
</dbReference>
<dbReference type="PANTHER" id="PTHR11106">
    <property type="entry name" value="GANGLIOSIDE INDUCED DIFFERENTIATION ASSOCIATED PROTEIN 2-RELATED"/>
    <property type="match status" value="1"/>
</dbReference>
<dbReference type="PROSITE" id="PS51154">
    <property type="entry name" value="MACRO"/>
    <property type="match status" value="1"/>
</dbReference>
<dbReference type="SMART" id="SM00506">
    <property type="entry name" value="A1pp"/>
    <property type="match status" value="1"/>
</dbReference>
<name>A0A6H9XHB2_9CORY</name>
<dbReference type="Proteomes" id="UP000249886">
    <property type="component" value="Unassembled WGS sequence"/>
</dbReference>
<dbReference type="RefSeq" id="WP_005525986.1">
    <property type="nucleotide sequence ID" value="NZ_CP050134.2"/>
</dbReference>
<dbReference type="GeneID" id="84574199"/>
<accession>A0A6H9XHB2</accession>
<reference evidence="2 3" key="1">
    <citation type="submission" date="2018-06" db="EMBL/GenBank/DDBJ databases">
        <authorList>
            <consortium name="Pathogen Informatics"/>
            <person name="Doyle S."/>
        </authorList>
    </citation>
    <scope>NUCLEOTIDE SEQUENCE [LARGE SCALE GENOMIC DNA]</scope>
    <source>
        <strain evidence="2 3">NCTC10254</strain>
    </source>
</reference>
<dbReference type="GO" id="GO:0016787">
    <property type="term" value="F:hydrolase activity"/>
    <property type="evidence" value="ECO:0007669"/>
    <property type="project" value="UniProtKB-KW"/>
</dbReference>
<evidence type="ECO:0000313" key="2">
    <source>
        <dbReference type="EMBL" id="SPW27853.1"/>
    </source>
</evidence>
<dbReference type="CDD" id="cd02908">
    <property type="entry name" value="Macro_OAADPr_deacetylase"/>
    <property type="match status" value="1"/>
</dbReference>
<comment type="caution">
    <text evidence="2">The sequence shown here is derived from an EMBL/GenBank/DDBJ whole genome shotgun (WGS) entry which is preliminary data.</text>
</comment>
<evidence type="ECO:0000259" key="1">
    <source>
        <dbReference type="PROSITE" id="PS51154"/>
    </source>
</evidence>
<feature type="domain" description="Macro" evidence="1">
    <location>
        <begin position="76"/>
        <end position="269"/>
    </location>
</feature>
<gene>
    <name evidence="2" type="primary">ymdB</name>
    <name evidence="2" type="ORF">NCTC10254_01047</name>
</gene>
<dbReference type="InterPro" id="IPR043472">
    <property type="entry name" value="Macro_dom-like"/>
</dbReference>
<evidence type="ECO:0000313" key="3">
    <source>
        <dbReference type="Proteomes" id="UP000249886"/>
    </source>
</evidence>
<dbReference type="NCBIfam" id="NF003163">
    <property type="entry name" value="PRK04143.1"/>
    <property type="match status" value="1"/>
</dbReference>
<dbReference type="SUPFAM" id="SSF52949">
    <property type="entry name" value="Macro domain-like"/>
    <property type="match status" value="1"/>
</dbReference>